<keyword evidence="1" id="KW-1133">Transmembrane helix</keyword>
<dbReference type="RefSeq" id="WP_188871821.1">
    <property type="nucleotide sequence ID" value="NZ_BMOO01000003.1"/>
</dbReference>
<evidence type="ECO:0000313" key="2">
    <source>
        <dbReference type="EMBL" id="GGM67203.1"/>
    </source>
</evidence>
<organism evidence="2 4">
    <name type="scientific">Halarchaeum rubridurum</name>
    <dbReference type="NCBI Taxonomy" id="489911"/>
    <lineage>
        <taxon>Archaea</taxon>
        <taxon>Methanobacteriati</taxon>
        <taxon>Methanobacteriota</taxon>
        <taxon>Stenosarchaea group</taxon>
        <taxon>Halobacteria</taxon>
        <taxon>Halobacteriales</taxon>
        <taxon>Halobacteriaceae</taxon>
    </lineage>
</organism>
<dbReference type="Proteomes" id="UP000765891">
    <property type="component" value="Unassembled WGS sequence"/>
</dbReference>
<accession>A0A830FYI8</accession>
<keyword evidence="4" id="KW-1185">Reference proteome</keyword>
<protein>
    <submittedName>
        <fullName evidence="2">Uncharacterized protein</fullName>
    </submittedName>
</protein>
<sequence length="97" mass="9874">MSLPGPAAFARRCLASLARRPAAALAPYLNESYPERPTLSEEALTIAAGAGSFVVVAATTALALALSAVYALLYVTLRSLGRAGTRLASGAAARLGR</sequence>
<keyword evidence="1" id="KW-0472">Membrane</keyword>
<keyword evidence="1" id="KW-0812">Transmembrane</keyword>
<dbReference type="AlphaFoldDB" id="A0A830FYI8"/>
<comment type="caution">
    <text evidence="2">The sequence shown here is derived from an EMBL/GenBank/DDBJ whole genome shotgun (WGS) entry which is preliminary data.</text>
</comment>
<evidence type="ECO:0000256" key="1">
    <source>
        <dbReference type="SAM" id="Phobius"/>
    </source>
</evidence>
<reference evidence="2" key="2">
    <citation type="submission" date="2020-09" db="EMBL/GenBank/DDBJ databases">
        <authorList>
            <person name="Sun Q."/>
            <person name="Ohkuma M."/>
        </authorList>
    </citation>
    <scope>NUCLEOTIDE SEQUENCE</scope>
    <source>
        <strain evidence="2">JCM 16108</strain>
    </source>
</reference>
<dbReference type="EMBL" id="BMOO01000003">
    <property type="protein sequence ID" value="GGM67203.1"/>
    <property type="molecule type" value="Genomic_DNA"/>
</dbReference>
<evidence type="ECO:0000313" key="3">
    <source>
        <dbReference type="EMBL" id="MBP1953183.1"/>
    </source>
</evidence>
<reference evidence="2" key="1">
    <citation type="journal article" date="2014" name="Int. J. Syst. Evol. Microbiol.">
        <title>Complete genome sequence of Corynebacterium casei LMG S-19264T (=DSM 44701T), isolated from a smear-ripened cheese.</title>
        <authorList>
            <consortium name="US DOE Joint Genome Institute (JGI-PGF)"/>
            <person name="Walter F."/>
            <person name="Albersmeier A."/>
            <person name="Kalinowski J."/>
            <person name="Ruckert C."/>
        </authorList>
    </citation>
    <scope>NUCLEOTIDE SEQUENCE</scope>
    <source>
        <strain evidence="2">JCM 16108</strain>
    </source>
</reference>
<evidence type="ECO:0000313" key="4">
    <source>
        <dbReference type="Proteomes" id="UP000614609"/>
    </source>
</evidence>
<reference evidence="3" key="3">
    <citation type="submission" date="2021-03" db="EMBL/GenBank/DDBJ databases">
        <title>Genomic Encyclopedia of Type Strains, Phase IV (KMG-IV): sequencing the most valuable type-strain genomes for metagenomic binning, comparative biology and taxonomic classification.</title>
        <authorList>
            <person name="Goeker M."/>
        </authorList>
    </citation>
    <scope>NUCLEOTIDE SEQUENCE</scope>
    <source>
        <strain evidence="3">DSM 22443</strain>
    </source>
</reference>
<name>A0A830FYI8_9EURY</name>
<feature type="transmembrane region" description="Helical" evidence="1">
    <location>
        <begin position="44"/>
        <end position="77"/>
    </location>
</feature>
<proteinExistence type="predicted"/>
<gene>
    <name evidence="2" type="ORF">GCM10009017_16720</name>
    <name evidence="3" type="ORF">J2752_000064</name>
</gene>
<dbReference type="Proteomes" id="UP000614609">
    <property type="component" value="Unassembled WGS sequence"/>
</dbReference>
<dbReference type="EMBL" id="JAGGKO010000001">
    <property type="protein sequence ID" value="MBP1953183.1"/>
    <property type="molecule type" value="Genomic_DNA"/>
</dbReference>